<keyword evidence="7" id="KW-1185">Reference proteome</keyword>
<dbReference type="GO" id="GO:0000151">
    <property type="term" value="C:ubiquitin ligase complex"/>
    <property type="evidence" value="ECO:0007669"/>
    <property type="project" value="TreeGrafter"/>
</dbReference>
<feature type="compositionally biased region" description="Low complexity" evidence="4">
    <location>
        <begin position="356"/>
        <end position="372"/>
    </location>
</feature>
<proteinExistence type="predicted"/>
<evidence type="ECO:0000313" key="6">
    <source>
        <dbReference type="EMBL" id="GLC61663.1"/>
    </source>
</evidence>
<dbReference type="SUPFAM" id="SSF101898">
    <property type="entry name" value="NHL repeat"/>
    <property type="match status" value="1"/>
</dbReference>
<protein>
    <submittedName>
        <fullName evidence="6">Ankyrin repeat and BTB/POZ domain-containing protein 1</fullName>
    </submittedName>
</protein>
<dbReference type="GO" id="GO:0005737">
    <property type="term" value="C:cytoplasm"/>
    <property type="evidence" value="ECO:0007669"/>
    <property type="project" value="TreeGrafter"/>
</dbReference>
<dbReference type="PROSITE" id="PS50097">
    <property type="entry name" value="BTB"/>
    <property type="match status" value="1"/>
</dbReference>
<dbReference type="SUPFAM" id="SSF54695">
    <property type="entry name" value="POZ domain"/>
    <property type="match status" value="1"/>
</dbReference>
<keyword evidence="3" id="KW-0040">ANK repeat</keyword>
<dbReference type="InterPro" id="IPR044515">
    <property type="entry name" value="ABTB1"/>
</dbReference>
<dbReference type="OrthoDB" id="10261408at2759"/>
<accession>A0A9W6F9V7</accession>
<dbReference type="PANTHER" id="PTHR46231:SF1">
    <property type="entry name" value="ANKYRIN REPEAT AND BTB_POZ DOMAIN-CONTAINING PROTEIN 1"/>
    <property type="match status" value="1"/>
</dbReference>
<dbReference type="InterPro" id="IPR000210">
    <property type="entry name" value="BTB/POZ_dom"/>
</dbReference>
<reference evidence="6 7" key="1">
    <citation type="journal article" date="2023" name="Commun. Biol.">
        <title>Reorganization of the ancestral sex-determining regions during the evolution of trioecy in Pleodorina starrii.</title>
        <authorList>
            <person name="Takahashi K."/>
            <person name="Suzuki S."/>
            <person name="Kawai-Toyooka H."/>
            <person name="Yamamoto K."/>
            <person name="Hamaji T."/>
            <person name="Ootsuki R."/>
            <person name="Yamaguchi H."/>
            <person name="Kawachi M."/>
            <person name="Higashiyama T."/>
            <person name="Nozaki H."/>
        </authorList>
    </citation>
    <scope>NUCLEOTIDE SEQUENCE [LARGE SCALE GENOMIC DNA]</scope>
    <source>
        <strain evidence="6 7">NIES-4479</strain>
    </source>
</reference>
<dbReference type="SMART" id="SM00225">
    <property type="entry name" value="BTB"/>
    <property type="match status" value="1"/>
</dbReference>
<evidence type="ECO:0000256" key="4">
    <source>
        <dbReference type="SAM" id="MobiDB-lite"/>
    </source>
</evidence>
<dbReference type="InterPro" id="IPR011333">
    <property type="entry name" value="SKP1/BTB/POZ_sf"/>
</dbReference>
<dbReference type="CDD" id="cd18186">
    <property type="entry name" value="BTB_POZ_ZBTB_KLHL-like"/>
    <property type="match status" value="1"/>
</dbReference>
<keyword evidence="2" id="KW-0677">Repeat</keyword>
<dbReference type="EMBL" id="BRXU01000049">
    <property type="protein sequence ID" value="GLC61663.1"/>
    <property type="molecule type" value="Genomic_DNA"/>
</dbReference>
<name>A0A9W6F9V7_9CHLO</name>
<dbReference type="Proteomes" id="UP001165080">
    <property type="component" value="Unassembled WGS sequence"/>
</dbReference>
<evidence type="ECO:0000256" key="2">
    <source>
        <dbReference type="ARBA" id="ARBA00022737"/>
    </source>
</evidence>
<gene>
    <name evidence="6" type="primary">PLEST009374</name>
    <name evidence="6" type="ORF">PLESTB_001788600</name>
</gene>
<sequence length="554" mass="57524">MSHERLIIPVLKGNPKSIVVRPSSACCRACGHSIHPCQILIICDNGVRELELRNTPPKCSPKVSLKGLQLCGASSAAYEPITESVVVAERTRLLRLASDNSVSLIAGSSSDSAGDEQRGADGRGEAARFTAIKSLAADGRGNVYVAEADCIRKVNAITGEVSTIFRPEQHLQEPWVSLAYDAADETLLAARGSLVWSVATAGGQVAATGPVEPTQGAAFRVITSAWRHREVVAGQISAILAGAHGKVFVLSGSGQVGELDRRGCSSRAIHASSFGSSIEPSASMAILPTGQLAICDALSERLVLLPLAADLYPFVASCPALGGRLSLKRKRPPLPDILSQLAVPVVPPPSPGPGPGEAATATGAGAGAAARSGSSTAAHTVTVRFDDGSGFLAHRSVLTAHSEYFQRLLDPAGGGFADSGAAEVRLGDTSAEVFGRLLSYMYGGELQMPGELLRPAAELAGWLLMPAECSAQLQAWLLAAVTPATVVSELVWAAQHGLTDLVARLKAYLLRHRREVAFGSGGGVELAAKFPEMAAELMQMMATAHDDGGAAAEQ</sequence>
<comment type="caution">
    <text evidence="6">The sequence shown here is derived from an EMBL/GenBank/DDBJ whole genome shotgun (WGS) entry which is preliminary data.</text>
</comment>
<evidence type="ECO:0000313" key="7">
    <source>
        <dbReference type="Proteomes" id="UP001165080"/>
    </source>
</evidence>
<dbReference type="AlphaFoldDB" id="A0A9W6F9V7"/>
<comment type="pathway">
    <text evidence="1">Protein modification; protein ubiquitination.</text>
</comment>
<dbReference type="Gene3D" id="3.30.710.10">
    <property type="entry name" value="Potassium Channel Kv1.1, Chain A"/>
    <property type="match status" value="1"/>
</dbReference>
<feature type="region of interest" description="Disordered" evidence="4">
    <location>
        <begin position="345"/>
        <end position="372"/>
    </location>
</feature>
<dbReference type="Gene3D" id="2.120.10.30">
    <property type="entry name" value="TolB, C-terminal domain"/>
    <property type="match status" value="1"/>
</dbReference>
<feature type="domain" description="BTB" evidence="5">
    <location>
        <begin position="379"/>
        <end position="450"/>
    </location>
</feature>
<feature type="compositionally biased region" description="Pro residues" evidence="4">
    <location>
        <begin position="345"/>
        <end position="354"/>
    </location>
</feature>
<dbReference type="PANTHER" id="PTHR46231">
    <property type="entry name" value="ANKYRIN REPEAT AND BTB/POZ DOMAIN-CONTAINING PROTEIN 1"/>
    <property type="match status" value="1"/>
</dbReference>
<evidence type="ECO:0000256" key="3">
    <source>
        <dbReference type="ARBA" id="ARBA00023043"/>
    </source>
</evidence>
<organism evidence="6 7">
    <name type="scientific">Pleodorina starrii</name>
    <dbReference type="NCBI Taxonomy" id="330485"/>
    <lineage>
        <taxon>Eukaryota</taxon>
        <taxon>Viridiplantae</taxon>
        <taxon>Chlorophyta</taxon>
        <taxon>core chlorophytes</taxon>
        <taxon>Chlorophyceae</taxon>
        <taxon>CS clade</taxon>
        <taxon>Chlamydomonadales</taxon>
        <taxon>Volvocaceae</taxon>
        <taxon>Pleodorina</taxon>
    </lineage>
</organism>
<evidence type="ECO:0000259" key="5">
    <source>
        <dbReference type="PROSITE" id="PS50097"/>
    </source>
</evidence>
<dbReference type="Pfam" id="PF00651">
    <property type="entry name" value="BTB"/>
    <property type="match status" value="1"/>
</dbReference>
<evidence type="ECO:0000256" key="1">
    <source>
        <dbReference type="ARBA" id="ARBA00004906"/>
    </source>
</evidence>
<dbReference type="InterPro" id="IPR011042">
    <property type="entry name" value="6-blade_b-propeller_TolB-like"/>
</dbReference>